<organism evidence="2 3">
    <name type="scientific">Aliarcobacter cryaerophilus</name>
    <dbReference type="NCBI Taxonomy" id="28198"/>
    <lineage>
        <taxon>Bacteria</taxon>
        <taxon>Pseudomonadati</taxon>
        <taxon>Campylobacterota</taxon>
        <taxon>Epsilonproteobacteria</taxon>
        <taxon>Campylobacterales</taxon>
        <taxon>Arcobacteraceae</taxon>
        <taxon>Aliarcobacter</taxon>
    </lineage>
</organism>
<dbReference type="GO" id="GO:0016787">
    <property type="term" value="F:hydrolase activity"/>
    <property type="evidence" value="ECO:0007669"/>
    <property type="project" value="InterPro"/>
</dbReference>
<keyword evidence="2" id="KW-0378">Hydrolase</keyword>
<dbReference type="GO" id="GO:0003677">
    <property type="term" value="F:DNA binding"/>
    <property type="evidence" value="ECO:0007669"/>
    <property type="project" value="InterPro"/>
</dbReference>
<keyword evidence="2" id="KW-0540">Nuclease</keyword>
<evidence type="ECO:0000313" key="3">
    <source>
        <dbReference type="Proteomes" id="UP000239065"/>
    </source>
</evidence>
<dbReference type="EMBL" id="NXGJ01000010">
    <property type="protein sequence ID" value="PRM87362.1"/>
    <property type="molecule type" value="Genomic_DNA"/>
</dbReference>
<gene>
    <name evidence="2" type="ORF">CJ669_08130</name>
</gene>
<dbReference type="SUPFAM" id="SSF52540">
    <property type="entry name" value="P-loop containing nucleoside triphosphate hydrolases"/>
    <property type="match status" value="2"/>
</dbReference>
<feature type="domain" description="Helicase/UvrB N-terminal" evidence="1">
    <location>
        <begin position="3"/>
        <end position="191"/>
    </location>
</feature>
<dbReference type="RefSeq" id="WP_105909488.1">
    <property type="nucleotide sequence ID" value="NZ_NXGJ01000010.1"/>
</dbReference>
<reference evidence="2 3" key="1">
    <citation type="submission" date="2017-09" db="EMBL/GenBank/DDBJ databases">
        <title>Reassesment of A. cryaerophilus.</title>
        <authorList>
            <person name="Perez-Cataluna A."/>
            <person name="Collado L."/>
            <person name="Salgado O."/>
            <person name="Lefinanco V."/>
            <person name="Figueras M.J."/>
        </authorList>
    </citation>
    <scope>NUCLEOTIDE SEQUENCE [LARGE SCALE GENOMIC DNA]</scope>
    <source>
        <strain evidence="2 3">LMG 9861</strain>
    </source>
</reference>
<dbReference type="GO" id="GO:0004519">
    <property type="term" value="F:endonuclease activity"/>
    <property type="evidence" value="ECO:0007669"/>
    <property type="project" value="UniProtKB-KW"/>
</dbReference>
<protein>
    <submittedName>
        <fullName evidence="2">Restriction endonuclease subunit R</fullName>
    </submittedName>
</protein>
<comment type="caution">
    <text evidence="2">The sequence shown here is derived from an EMBL/GenBank/DDBJ whole genome shotgun (WGS) entry which is preliminary data.</text>
</comment>
<evidence type="ECO:0000313" key="2">
    <source>
        <dbReference type="EMBL" id="PRM87362.1"/>
    </source>
</evidence>
<dbReference type="InterPro" id="IPR027417">
    <property type="entry name" value="P-loop_NTPase"/>
</dbReference>
<keyword evidence="2" id="KW-0255">Endonuclease</keyword>
<dbReference type="AlphaFoldDB" id="A0A2S9SLC9"/>
<dbReference type="InterPro" id="IPR006935">
    <property type="entry name" value="Helicase/UvrB_N"/>
</dbReference>
<dbReference type="Pfam" id="PF04851">
    <property type="entry name" value="ResIII"/>
    <property type="match status" value="1"/>
</dbReference>
<dbReference type="Gene3D" id="3.40.50.300">
    <property type="entry name" value="P-loop containing nucleotide triphosphate hydrolases"/>
    <property type="match status" value="2"/>
</dbReference>
<evidence type="ECO:0000259" key="1">
    <source>
        <dbReference type="Pfam" id="PF04851"/>
    </source>
</evidence>
<accession>A0A2S9SLC9</accession>
<proteinExistence type="predicted"/>
<name>A0A2S9SLC9_9BACT</name>
<sequence>MILADFQKKAVDSLTKSFLILWQTNNYQLPLVFKAPTGSGKTIMMAEFLRTLDGNYHFDDDKAYIWISFGGDDSYLQSKEKLYKYFNNGTDMTLRDKNDLSLKELPKNNIFFINWSKIKSSTKDGKVLRKESELTSGDYGVFDEFIINTKNKRDLILIIDEAHTETSTTLAEEVIDLINPRIIIKVTATPKNIPNGSDLVNHKAGYVEVLEDEVINSGLIKKSLIIQTQEEIETIQNQNLSEDELMVELAIKKREELQKIYKEQNFDINPLVLIQLPSDMNEKEEVTTNKKLVVLKYLKQRGVLDEEVAIWLSNEKKNLDFITSNNNEVNFMLFKVAPATGWDCPRASILVMFREIKSPSFHTQIIGRIKRMPEAKHYENEVLNKAYIYTNYNKSHIRDIKEANENKLPIYFTKLKDVISQITLQSVYHNRVDFNTLSPETMWQKYMLNTLDKYKNKIEEKIDFDVSNISNKIVVDATISSFDGFIVQLKQKANETNFAFSRNDIEKLYNLLCFEELEKQENDTAKYNPSRSWSALKKALNVWFNKRFSLHREKFYLIIVNDLLKNDSFLKVVINEALIGFRKEYEIKLKEKDGKEIVNVTIPQNELSFTDDFEELEVTKNVYERFFNRKKYKGKENEEDFIKFLEVQENILWWHKQNNSGKENFAIEYFDSQENKERLFYPDFLIMTKENKLFIVDTKKGDTAKSIETKNKVEALQKWIRENQKNYDFGIFGGIVVFEYPVWKINSNKIYEYKSEKFNKLIFN</sequence>
<dbReference type="Proteomes" id="UP000239065">
    <property type="component" value="Unassembled WGS sequence"/>
</dbReference>
<dbReference type="GO" id="GO:0005524">
    <property type="term" value="F:ATP binding"/>
    <property type="evidence" value="ECO:0007669"/>
    <property type="project" value="InterPro"/>
</dbReference>